<evidence type="ECO:0000256" key="1">
    <source>
        <dbReference type="SAM" id="MobiDB-lite"/>
    </source>
</evidence>
<organism evidence="2 3">
    <name type="scientific">Candidatus Gottesmanbacteria bacterium GW2011_GWB1_49_7</name>
    <dbReference type="NCBI Taxonomy" id="1618448"/>
    <lineage>
        <taxon>Bacteria</taxon>
        <taxon>Candidatus Gottesmaniibacteriota</taxon>
    </lineage>
</organism>
<dbReference type="EMBL" id="LCQD01000011">
    <property type="protein sequence ID" value="KKW12572.1"/>
    <property type="molecule type" value="Genomic_DNA"/>
</dbReference>
<comment type="caution">
    <text evidence="2">The sequence shown here is derived from an EMBL/GenBank/DDBJ whole genome shotgun (WGS) entry which is preliminary data.</text>
</comment>
<dbReference type="Proteomes" id="UP000034588">
    <property type="component" value="Unassembled WGS sequence"/>
</dbReference>
<evidence type="ECO:0000313" key="3">
    <source>
        <dbReference type="Proteomes" id="UP000034588"/>
    </source>
</evidence>
<reference evidence="2 3" key="1">
    <citation type="journal article" date="2015" name="Nature">
        <title>rRNA introns, odd ribosomes, and small enigmatic genomes across a large radiation of phyla.</title>
        <authorList>
            <person name="Brown C.T."/>
            <person name="Hug L.A."/>
            <person name="Thomas B.C."/>
            <person name="Sharon I."/>
            <person name="Castelle C.J."/>
            <person name="Singh A."/>
            <person name="Wilkins M.J."/>
            <person name="Williams K.H."/>
            <person name="Banfield J.F."/>
        </authorList>
    </citation>
    <scope>NUCLEOTIDE SEQUENCE [LARGE SCALE GENOMIC DNA]</scope>
</reference>
<evidence type="ECO:0000313" key="2">
    <source>
        <dbReference type="EMBL" id="KKW12572.1"/>
    </source>
</evidence>
<sequence length="51" mass="6039">MSIRYVLDENKEWVKHEFKGGHKGHGKKRHGLMRPCMQKRDRPPKGKKKVA</sequence>
<feature type="compositionally biased region" description="Basic residues" evidence="1">
    <location>
        <begin position="21"/>
        <end position="32"/>
    </location>
</feature>
<dbReference type="AlphaFoldDB" id="A0A0G1YC74"/>
<feature type="region of interest" description="Disordered" evidence="1">
    <location>
        <begin position="18"/>
        <end position="51"/>
    </location>
</feature>
<protein>
    <submittedName>
        <fullName evidence="2">Uncharacterized protein</fullName>
    </submittedName>
</protein>
<accession>A0A0G1YC74</accession>
<name>A0A0G1YC74_9BACT</name>
<proteinExistence type="predicted"/>
<gene>
    <name evidence="2" type="ORF">UY48_C0011G0019</name>
</gene>